<dbReference type="PANTHER" id="PTHR46411">
    <property type="entry name" value="FAMILY ATPASE, PUTATIVE-RELATED"/>
    <property type="match status" value="1"/>
</dbReference>
<protein>
    <submittedName>
        <fullName evidence="2">P-loop containing nucleoside triphosphate hydrolase</fullName>
    </submittedName>
</protein>
<dbReference type="GO" id="GO:0005524">
    <property type="term" value="F:ATP binding"/>
    <property type="evidence" value="ECO:0007669"/>
    <property type="project" value="InterPro"/>
</dbReference>
<name>A0AAN7BPV7_9PEZI</name>
<dbReference type="InterPro" id="IPR056599">
    <property type="entry name" value="AAA_lid_fung"/>
</dbReference>
<evidence type="ECO:0000313" key="3">
    <source>
        <dbReference type="Proteomes" id="UP001301958"/>
    </source>
</evidence>
<dbReference type="InterPro" id="IPR003959">
    <property type="entry name" value="ATPase_AAA_core"/>
</dbReference>
<accession>A0AAN7BPV7</accession>
<reference evidence="2" key="2">
    <citation type="submission" date="2023-05" db="EMBL/GenBank/DDBJ databases">
        <authorList>
            <consortium name="Lawrence Berkeley National Laboratory"/>
            <person name="Steindorff A."/>
            <person name="Hensen N."/>
            <person name="Bonometti L."/>
            <person name="Westerberg I."/>
            <person name="Brannstrom I.O."/>
            <person name="Guillou S."/>
            <person name="Cros-Aarteil S."/>
            <person name="Calhoun S."/>
            <person name="Haridas S."/>
            <person name="Kuo A."/>
            <person name="Mondo S."/>
            <person name="Pangilinan J."/>
            <person name="Riley R."/>
            <person name="Labutti K."/>
            <person name="Andreopoulos B."/>
            <person name="Lipzen A."/>
            <person name="Chen C."/>
            <person name="Yanf M."/>
            <person name="Daum C."/>
            <person name="Ng V."/>
            <person name="Clum A."/>
            <person name="Ohm R."/>
            <person name="Martin F."/>
            <person name="Silar P."/>
            <person name="Natvig D."/>
            <person name="Lalanne C."/>
            <person name="Gautier V."/>
            <person name="Ament-Velasquez S.L."/>
            <person name="Kruys A."/>
            <person name="Hutchinson M.I."/>
            <person name="Powell A.J."/>
            <person name="Barry K."/>
            <person name="Miller A.N."/>
            <person name="Grigoriev I.V."/>
            <person name="Debuchy R."/>
            <person name="Gladieux P."/>
            <person name="Thoren M.H."/>
            <person name="Johannesson H."/>
        </authorList>
    </citation>
    <scope>NUCLEOTIDE SEQUENCE</scope>
    <source>
        <strain evidence="2">CBS 990.96</strain>
    </source>
</reference>
<dbReference type="Proteomes" id="UP001301958">
    <property type="component" value="Unassembled WGS sequence"/>
</dbReference>
<feature type="domain" description="AAA+ ATPase" evidence="1">
    <location>
        <begin position="51"/>
        <end position="178"/>
    </location>
</feature>
<sequence length="328" mass="37488">MPYRVFAFVLRSRKWDGYRRMIVSLVSQHFRNRDSSSGRREQVDIVKGKGKGLILLLHGAPGVGKTSTTEGVAEHFKKPLFQITCGDLGTTAKEVEMTLETNFALTSRWGCILLLDEADLFLAVRTKHDFIRNGLVAAFLRVMEYYTGILFLTTNRVGDFDEAFKSRIHISLYYRELTQPKTIDVFALNMDIIEERFRSNGKSIEIDKVAIGSFASEHFANYPHARWNGRQIRNACQTALALAEFEVIEERNDSVIKLTIDHFKTVQKAYLDFAKYIQDLFGTNSARRAKEDKLRAIVLDELENDQIVFMDRRQAFKAAAQAQAQPTT</sequence>
<dbReference type="SUPFAM" id="SSF52540">
    <property type="entry name" value="P-loop containing nucleoside triphosphate hydrolases"/>
    <property type="match status" value="1"/>
</dbReference>
<dbReference type="Pfam" id="PF00004">
    <property type="entry name" value="AAA"/>
    <property type="match status" value="1"/>
</dbReference>
<dbReference type="Pfam" id="PF23232">
    <property type="entry name" value="AAA_lid_13"/>
    <property type="match status" value="1"/>
</dbReference>
<dbReference type="SMART" id="SM00382">
    <property type="entry name" value="AAA"/>
    <property type="match status" value="1"/>
</dbReference>
<dbReference type="InterPro" id="IPR003593">
    <property type="entry name" value="AAA+_ATPase"/>
</dbReference>
<keyword evidence="3" id="KW-1185">Reference proteome</keyword>
<reference evidence="2" key="1">
    <citation type="journal article" date="2023" name="Mol. Phylogenet. Evol.">
        <title>Genome-scale phylogeny and comparative genomics of the fungal order Sordariales.</title>
        <authorList>
            <person name="Hensen N."/>
            <person name="Bonometti L."/>
            <person name="Westerberg I."/>
            <person name="Brannstrom I.O."/>
            <person name="Guillou S."/>
            <person name="Cros-Aarteil S."/>
            <person name="Calhoun S."/>
            <person name="Haridas S."/>
            <person name="Kuo A."/>
            <person name="Mondo S."/>
            <person name="Pangilinan J."/>
            <person name="Riley R."/>
            <person name="LaButti K."/>
            <person name="Andreopoulos B."/>
            <person name="Lipzen A."/>
            <person name="Chen C."/>
            <person name="Yan M."/>
            <person name="Daum C."/>
            <person name="Ng V."/>
            <person name="Clum A."/>
            <person name="Steindorff A."/>
            <person name="Ohm R.A."/>
            <person name="Martin F."/>
            <person name="Silar P."/>
            <person name="Natvig D.O."/>
            <person name="Lalanne C."/>
            <person name="Gautier V."/>
            <person name="Ament-Velasquez S.L."/>
            <person name="Kruys A."/>
            <person name="Hutchinson M.I."/>
            <person name="Powell A.J."/>
            <person name="Barry K."/>
            <person name="Miller A.N."/>
            <person name="Grigoriev I.V."/>
            <person name="Debuchy R."/>
            <person name="Gladieux P."/>
            <person name="Hiltunen Thoren M."/>
            <person name="Johannesson H."/>
        </authorList>
    </citation>
    <scope>NUCLEOTIDE SEQUENCE</scope>
    <source>
        <strain evidence="2">CBS 990.96</strain>
    </source>
</reference>
<organism evidence="2 3">
    <name type="scientific">Podospora fimiseda</name>
    <dbReference type="NCBI Taxonomy" id="252190"/>
    <lineage>
        <taxon>Eukaryota</taxon>
        <taxon>Fungi</taxon>
        <taxon>Dikarya</taxon>
        <taxon>Ascomycota</taxon>
        <taxon>Pezizomycotina</taxon>
        <taxon>Sordariomycetes</taxon>
        <taxon>Sordariomycetidae</taxon>
        <taxon>Sordariales</taxon>
        <taxon>Podosporaceae</taxon>
        <taxon>Podospora</taxon>
    </lineage>
</organism>
<gene>
    <name evidence="2" type="ORF">QBC38DRAFT_527012</name>
</gene>
<evidence type="ECO:0000259" key="1">
    <source>
        <dbReference type="SMART" id="SM00382"/>
    </source>
</evidence>
<dbReference type="EMBL" id="MU865333">
    <property type="protein sequence ID" value="KAK4227338.1"/>
    <property type="molecule type" value="Genomic_DNA"/>
</dbReference>
<dbReference type="Gene3D" id="3.40.50.300">
    <property type="entry name" value="P-loop containing nucleotide triphosphate hydrolases"/>
    <property type="match status" value="1"/>
</dbReference>
<dbReference type="AlphaFoldDB" id="A0AAN7BPV7"/>
<proteinExistence type="predicted"/>
<dbReference type="InterPro" id="IPR027417">
    <property type="entry name" value="P-loop_NTPase"/>
</dbReference>
<evidence type="ECO:0000313" key="2">
    <source>
        <dbReference type="EMBL" id="KAK4227338.1"/>
    </source>
</evidence>
<keyword evidence="2" id="KW-0378">Hydrolase</keyword>
<dbReference type="GO" id="GO:0016887">
    <property type="term" value="F:ATP hydrolysis activity"/>
    <property type="evidence" value="ECO:0007669"/>
    <property type="project" value="InterPro"/>
</dbReference>
<dbReference type="PANTHER" id="PTHR46411:SF2">
    <property type="entry name" value="AAA+ ATPASE DOMAIN-CONTAINING PROTEIN"/>
    <property type="match status" value="1"/>
</dbReference>
<comment type="caution">
    <text evidence="2">The sequence shown here is derived from an EMBL/GenBank/DDBJ whole genome shotgun (WGS) entry which is preliminary data.</text>
</comment>